<dbReference type="SUPFAM" id="SSF54928">
    <property type="entry name" value="RNA-binding domain, RBD"/>
    <property type="match status" value="1"/>
</dbReference>
<keyword evidence="6" id="KW-1185">Reference proteome</keyword>
<feature type="region of interest" description="Disordered" evidence="3">
    <location>
        <begin position="15"/>
        <end position="72"/>
    </location>
</feature>
<sequence length="245" mass="26844">MGDAYWRYAEATRQPYAEATRQPNGPGPALAPVLGKRPHPEYDVPAAHDLPNYYGRDDDRGAPRGVKEGDSLGASYDRYLRGMQVGSYTRGEPPRVISGGLSSRPIDDPRIMGIGASDLAKHQAVGVGRPEHPLPPDASPTLYVEGLPANCTRREVAHIFRPFVGYKEVRLVTKDSRHSGGDPLVLCFVDFVSPAHAATAMDALQVKLNFAGYRFDEHDRDSVNLRLQFARYPGARSGGGHRGRR</sequence>
<evidence type="ECO:0000256" key="1">
    <source>
        <dbReference type="ARBA" id="ARBA00022884"/>
    </source>
</evidence>
<dbReference type="InterPro" id="IPR000504">
    <property type="entry name" value="RRM_dom"/>
</dbReference>
<feature type="domain" description="RRM" evidence="4">
    <location>
        <begin position="140"/>
        <end position="232"/>
    </location>
</feature>
<comment type="caution">
    <text evidence="5">The sequence shown here is derived from an EMBL/GenBank/DDBJ whole genome shotgun (WGS) entry which is preliminary data.</text>
</comment>
<dbReference type="AlphaFoldDB" id="A0AAD8IU50"/>
<name>A0AAD8IU50_9APIA</name>
<reference evidence="5" key="1">
    <citation type="submission" date="2023-02" db="EMBL/GenBank/DDBJ databases">
        <title>Genome of toxic invasive species Heracleum sosnowskyi carries increased number of genes despite the absence of recent whole-genome duplications.</title>
        <authorList>
            <person name="Schelkunov M."/>
            <person name="Shtratnikova V."/>
            <person name="Makarenko M."/>
            <person name="Klepikova A."/>
            <person name="Omelchenko D."/>
            <person name="Novikova G."/>
            <person name="Obukhova E."/>
            <person name="Bogdanov V."/>
            <person name="Penin A."/>
            <person name="Logacheva M."/>
        </authorList>
    </citation>
    <scope>NUCLEOTIDE SEQUENCE</scope>
    <source>
        <strain evidence="5">Hsosn_3</strain>
        <tissue evidence="5">Leaf</tissue>
    </source>
</reference>
<dbReference type="CDD" id="cd21618">
    <property type="entry name" value="RRM_AtNSRA_like"/>
    <property type="match status" value="1"/>
</dbReference>
<evidence type="ECO:0000313" key="6">
    <source>
        <dbReference type="Proteomes" id="UP001237642"/>
    </source>
</evidence>
<dbReference type="PANTHER" id="PTHR10501">
    <property type="entry name" value="U1 SMALL NUCLEAR RIBONUCLEOPROTEIN A/U2 SMALL NUCLEAR RIBONUCLEOPROTEIN B"/>
    <property type="match status" value="1"/>
</dbReference>
<dbReference type="Gene3D" id="3.30.70.330">
    <property type="match status" value="1"/>
</dbReference>
<organism evidence="5 6">
    <name type="scientific">Heracleum sosnowskyi</name>
    <dbReference type="NCBI Taxonomy" id="360622"/>
    <lineage>
        <taxon>Eukaryota</taxon>
        <taxon>Viridiplantae</taxon>
        <taxon>Streptophyta</taxon>
        <taxon>Embryophyta</taxon>
        <taxon>Tracheophyta</taxon>
        <taxon>Spermatophyta</taxon>
        <taxon>Magnoliopsida</taxon>
        <taxon>eudicotyledons</taxon>
        <taxon>Gunneridae</taxon>
        <taxon>Pentapetalae</taxon>
        <taxon>asterids</taxon>
        <taxon>campanulids</taxon>
        <taxon>Apiales</taxon>
        <taxon>Apiaceae</taxon>
        <taxon>Apioideae</taxon>
        <taxon>apioid superclade</taxon>
        <taxon>Tordylieae</taxon>
        <taxon>Tordyliinae</taxon>
        <taxon>Heracleum</taxon>
    </lineage>
</organism>
<keyword evidence="1 2" id="KW-0694">RNA-binding</keyword>
<dbReference type="InterPro" id="IPR012677">
    <property type="entry name" value="Nucleotide-bd_a/b_plait_sf"/>
</dbReference>
<protein>
    <submittedName>
        <fullName evidence="5">Nuclear speckle RNA-binding protein A-like</fullName>
    </submittedName>
</protein>
<dbReference type="GO" id="GO:0003723">
    <property type="term" value="F:RNA binding"/>
    <property type="evidence" value="ECO:0007669"/>
    <property type="project" value="UniProtKB-UniRule"/>
</dbReference>
<dbReference type="SMART" id="SM00360">
    <property type="entry name" value="RRM"/>
    <property type="match status" value="1"/>
</dbReference>
<accession>A0AAD8IU50</accession>
<dbReference type="Proteomes" id="UP001237642">
    <property type="component" value="Unassembled WGS sequence"/>
</dbReference>
<dbReference type="PROSITE" id="PS50102">
    <property type="entry name" value="RRM"/>
    <property type="match status" value="1"/>
</dbReference>
<dbReference type="InterPro" id="IPR035979">
    <property type="entry name" value="RBD_domain_sf"/>
</dbReference>
<gene>
    <name evidence="5" type="ORF">POM88_011238</name>
</gene>
<evidence type="ECO:0000256" key="2">
    <source>
        <dbReference type="PROSITE-ProRule" id="PRU00176"/>
    </source>
</evidence>
<evidence type="ECO:0000259" key="4">
    <source>
        <dbReference type="PROSITE" id="PS50102"/>
    </source>
</evidence>
<dbReference type="EMBL" id="JAUIZM010000003">
    <property type="protein sequence ID" value="KAK1392182.1"/>
    <property type="molecule type" value="Genomic_DNA"/>
</dbReference>
<feature type="compositionally biased region" description="Basic and acidic residues" evidence="3">
    <location>
        <begin position="55"/>
        <end position="70"/>
    </location>
</feature>
<dbReference type="Pfam" id="PF00076">
    <property type="entry name" value="RRM_1"/>
    <property type="match status" value="1"/>
</dbReference>
<reference evidence="5" key="2">
    <citation type="submission" date="2023-05" db="EMBL/GenBank/DDBJ databases">
        <authorList>
            <person name="Schelkunov M.I."/>
        </authorList>
    </citation>
    <scope>NUCLEOTIDE SEQUENCE</scope>
    <source>
        <strain evidence="5">Hsosn_3</strain>
        <tissue evidence="5">Leaf</tissue>
    </source>
</reference>
<evidence type="ECO:0000313" key="5">
    <source>
        <dbReference type="EMBL" id="KAK1392182.1"/>
    </source>
</evidence>
<evidence type="ECO:0000256" key="3">
    <source>
        <dbReference type="SAM" id="MobiDB-lite"/>
    </source>
</evidence>
<proteinExistence type="predicted"/>